<evidence type="ECO:0000256" key="1">
    <source>
        <dbReference type="SAM" id="MobiDB-lite"/>
    </source>
</evidence>
<dbReference type="EMBL" id="CP019352">
    <property type="protein sequence ID" value="APX98866.1"/>
    <property type="molecule type" value="Genomic_DNA"/>
</dbReference>
<feature type="chain" id="PRO_5042160576" description="Lipoprotein" evidence="2">
    <location>
        <begin position="25"/>
        <end position="198"/>
    </location>
</feature>
<evidence type="ECO:0008006" key="5">
    <source>
        <dbReference type="Google" id="ProtNLM"/>
    </source>
</evidence>
<name>A0AAC9PUZ2_9FLAO</name>
<sequence>MKSVKAITLFILSFVLFTSFTQCSSSKNTMDKENKENIISPEEESNKDKGDVVEVPDTTGTMQGRGKEMPLFIRDTYFQSWFSGQKAGGSGIHIYFPTLINKQNYKLEKVYFRGMIGDMQEENNMHFANLKSNKNRLVMSNDENAEYGNTKPEPFPFELKPNECMISYKHGDKIKYFQVYNIKEKASVNYPSAPIKHN</sequence>
<dbReference type="AlphaFoldDB" id="A0AAC9PUZ2"/>
<evidence type="ECO:0000256" key="2">
    <source>
        <dbReference type="SAM" id="SignalP"/>
    </source>
</evidence>
<evidence type="ECO:0000313" key="4">
    <source>
        <dbReference type="Proteomes" id="UP000187506"/>
    </source>
</evidence>
<keyword evidence="2" id="KW-0732">Signal</keyword>
<accession>A0AAC9PUZ2</accession>
<organism evidence="3 4">
    <name type="scientific">Lacinutrix venerupis</name>
    <dbReference type="NCBI Taxonomy" id="1486034"/>
    <lineage>
        <taxon>Bacteria</taxon>
        <taxon>Pseudomonadati</taxon>
        <taxon>Bacteroidota</taxon>
        <taxon>Flavobacteriia</taxon>
        <taxon>Flavobacteriales</taxon>
        <taxon>Flavobacteriaceae</taxon>
        <taxon>Lacinutrix</taxon>
    </lineage>
</organism>
<evidence type="ECO:0000313" key="3">
    <source>
        <dbReference type="EMBL" id="APX98866.1"/>
    </source>
</evidence>
<dbReference type="KEGG" id="lvn:BWR22_00615"/>
<dbReference type="Proteomes" id="UP000187506">
    <property type="component" value="Chromosome"/>
</dbReference>
<proteinExistence type="predicted"/>
<gene>
    <name evidence="3" type="ORF">BWR22_00615</name>
</gene>
<feature type="signal peptide" evidence="2">
    <location>
        <begin position="1"/>
        <end position="24"/>
    </location>
</feature>
<feature type="region of interest" description="Disordered" evidence="1">
    <location>
        <begin position="27"/>
        <end position="65"/>
    </location>
</feature>
<reference evidence="3 4" key="1">
    <citation type="submission" date="2017-01" db="EMBL/GenBank/DDBJ databases">
        <title>Complete genome of Lacinutrix venerupis DOK2-8 isolated from seawater in Dokdo.</title>
        <authorList>
            <person name="Chi W.-J."/>
            <person name="Kim J.H."/>
        </authorList>
    </citation>
    <scope>NUCLEOTIDE SEQUENCE [LARGE SCALE GENOMIC DNA]</scope>
    <source>
        <strain evidence="3 4">DOK2-8</strain>
    </source>
</reference>
<keyword evidence="4" id="KW-1185">Reference proteome</keyword>
<protein>
    <recommendedName>
        <fullName evidence="5">Lipoprotein</fullName>
    </recommendedName>
</protein>